<dbReference type="InterPro" id="IPR026533">
    <property type="entry name" value="NTPase/PRRC1"/>
</dbReference>
<evidence type="ECO:0000256" key="12">
    <source>
        <dbReference type="ARBA" id="ARBA00023080"/>
    </source>
</evidence>
<evidence type="ECO:0000313" key="20">
    <source>
        <dbReference type="EMBL" id="NOL60779.1"/>
    </source>
</evidence>
<protein>
    <recommendedName>
        <fullName evidence="16">Phosphopantetheine adenylyltransferase</fullName>
        <ecNumber evidence="16">2.7.7.3</ecNumber>
    </recommendedName>
    <alternativeName>
        <fullName evidence="16">Dephospho-CoA pyrophosphorylase</fullName>
    </alternativeName>
    <alternativeName>
        <fullName evidence="16">Pantetheine-phosphate adenylyltransferase</fullName>
        <shortName evidence="16">PPAT</shortName>
    </alternativeName>
</protein>
<keyword evidence="6" id="KW-0479">Metal-binding</keyword>
<accession>A0A1V0N674</accession>
<dbReference type="NCBIfam" id="NF001985">
    <property type="entry name" value="PRK00777.1"/>
    <property type="match status" value="1"/>
</dbReference>
<dbReference type="GO" id="GO:0006772">
    <property type="term" value="P:thiamine metabolic process"/>
    <property type="evidence" value="ECO:0007669"/>
    <property type="project" value="TreeGrafter"/>
</dbReference>
<comment type="cofactor">
    <cofactor evidence="2">
        <name>Mg(2+)</name>
        <dbReference type="ChEBI" id="CHEBI:18420"/>
    </cofactor>
</comment>
<feature type="domain" description="Cytidyltransferase-like" evidence="17">
    <location>
        <begin position="4"/>
        <end position="136"/>
    </location>
</feature>
<gene>
    <name evidence="16" type="primary">coaD</name>
    <name evidence="19" type="ORF">FAD_1778</name>
    <name evidence="20" type="ORF">HLB00_08055</name>
</gene>
<keyword evidence="10" id="KW-0460">Magnesium</keyword>
<dbReference type="GO" id="GO:0005524">
    <property type="term" value="F:ATP binding"/>
    <property type="evidence" value="ECO:0007669"/>
    <property type="project" value="UniProtKB-KW"/>
</dbReference>
<dbReference type="InterPro" id="IPR050299">
    <property type="entry name" value="YjjX_NTPase"/>
</dbReference>
<dbReference type="PANTHER" id="PTHR34699">
    <property type="match status" value="1"/>
</dbReference>
<evidence type="ECO:0000256" key="1">
    <source>
        <dbReference type="ARBA" id="ARBA00001936"/>
    </source>
</evidence>
<evidence type="ECO:0000256" key="14">
    <source>
        <dbReference type="ARBA" id="ARBA00048174"/>
    </source>
</evidence>
<feature type="domain" description="Non-canonical purine NTP phosphatase/PRRC1" evidence="18">
    <location>
        <begin position="155"/>
        <end position="314"/>
    </location>
</feature>
<keyword evidence="4 16" id="KW-0808">Transferase</keyword>
<reference evidence="19 21" key="1">
    <citation type="submission" date="2011-10" db="EMBL/GenBank/DDBJ databases">
        <title>Metabolic and evolutionary patterns in the extreme acidophile Ferroplasma acidiphilum.</title>
        <authorList>
            <person name="Golyshina O.V."/>
            <person name="Kozyavkin S.A."/>
            <person name="Tatusov R.L."/>
            <person name="Slesarev A.I."/>
            <person name="Golyshin P.N."/>
        </authorList>
    </citation>
    <scope>NUCLEOTIDE SEQUENCE [LARGE SCALE GENOMIC DNA]</scope>
    <source>
        <strain evidence="19">Berkeley</strain>
        <strain evidence="21">Y</strain>
    </source>
</reference>
<dbReference type="STRING" id="74969.FAD_1778"/>
<dbReference type="HAMAP" id="MF_00647">
    <property type="entry name" value="PPAT_arch"/>
    <property type="match status" value="1"/>
</dbReference>
<dbReference type="InterPro" id="IPR014729">
    <property type="entry name" value="Rossmann-like_a/b/a_fold"/>
</dbReference>
<evidence type="ECO:0000313" key="21">
    <source>
        <dbReference type="Proteomes" id="UP000192050"/>
    </source>
</evidence>
<dbReference type="Pfam" id="PF01931">
    <property type="entry name" value="NTPase_I-T"/>
    <property type="match status" value="1"/>
</dbReference>
<evidence type="ECO:0000313" key="19">
    <source>
        <dbReference type="EMBL" id="ARD85617.1"/>
    </source>
</evidence>
<evidence type="ECO:0000256" key="6">
    <source>
        <dbReference type="ARBA" id="ARBA00022723"/>
    </source>
</evidence>
<dbReference type="SUPFAM" id="SSF52972">
    <property type="entry name" value="ITPase-like"/>
    <property type="match status" value="1"/>
</dbReference>
<sequence>MITLVGGTFNRFHKGHEQLLLAAYNTGNKVMIGVTSDEYARKHKNIVISYKRRKARVERFMQKFTDNYEIHPLDSMFGNTLDVKDAILVVSPETHAGAIRINERRLSMGKNPLHIVKIPFTLGEDLFPISSTRIIKGEITVTGKRKTPVNIAISTGNELKLEATEKFIKTIMKNYRITRNTEYSTGSEQPFGSDTIRFATDRAMYGLKDNDYSIGIESGIFYNPVNNMYYDLHYCVVIDRYSVITTGFGSGFQMPDQVIDAIKNGTSTNEFVEAKYGIKKIGHGRGISGLISEDSVTRATLVYESVRNAFIPRMRPDIYCRRFD</sequence>
<evidence type="ECO:0000256" key="3">
    <source>
        <dbReference type="ARBA" id="ARBA00022490"/>
    </source>
</evidence>
<organism evidence="19 21">
    <name type="scientific">Ferroplasma acidiphilum</name>
    <dbReference type="NCBI Taxonomy" id="74969"/>
    <lineage>
        <taxon>Archaea</taxon>
        <taxon>Methanobacteriati</taxon>
        <taxon>Thermoplasmatota</taxon>
        <taxon>Thermoplasmata</taxon>
        <taxon>Thermoplasmatales</taxon>
        <taxon>Ferroplasmaceae</taxon>
        <taxon>Ferroplasma</taxon>
    </lineage>
</organism>
<dbReference type="GO" id="GO:0009117">
    <property type="term" value="P:nucleotide metabolic process"/>
    <property type="evidence" value="ECO:0007669"/>
    <property type="project" value="UniProtKB-KW"/>
</dbReference>
<dbReference type="EC" id="2.7.7.3" evidence="16"/>
<keyword evidence="11 16" id="KW-0173">Coenzyme A biosynthesis</keyword>
<dbReference type="Gene3D" id="3.90.950.10">
    <property type="match status" value="1"/>
</dbReference>
<keyword evidence="9 16" id="KW-0067">ATP-binding</keyword>
<dbReference type="GeneID" id="31677268"/>
<dbReference type="UniPathway" id="UPA00241"/>
<reference evidence="20 22" key="2">
    <citation type="submission" date="2020-05" db="EMBL/GenBank/DDBJ databases">
        <authorList>
            <person name="Zhang R."/>
        </authorList>
    </citation>
    <scope>NUCLEOTIDE SEQUENCE [LARGE SCALE GENOMIC DNA]</scope>
    <source>
        <strain evidence="20 22">DSM 28986</strain>
    </source>
</reference>
<dbReference type="GO" id="GO:0004595">
    <property type="term" value="F:pantetheine-phosphate adenylyltransferase activity"/>
    <property type="evidence" value="ECO:0007669"/>
    <property type="project" value="UniProtKB-UniRule"/>
</dbReference>
<evidence type="ECO:0000256" key="5">
    <source>
        <dbReference type="ARBA" id="ARBA00022695"/>
    </source>
</evidence>
<keyword evidence="21" id="KW-1185">Reference proteome</keyword>
<dbReference type="Proteomes" id="UP000192050">
    <property type="component" value="Chromosome"/>
</dbReference>
<dbReference type="AlphaFoldDB" id="A0A1V0N674"/>
<comment type="similarity">
    <text evidence="16">Belongs to the eukaryotic CoaD family.</text>
</comment>
<evidence type="ECO:0000256" key="15">
    <source>
        <dbReference type="ARBA" id="ARBA00048781"/>
    </source>
</evidence>
<dbReference type="GO" id="GO:0005737">
    <property type="term" value="C:cytoplasm"/>
    <property type="evidence" value="ECO:0007669"/>
    <property type="project" value="UniProtKB-SubCell"/>
</dbReference>
<keyword evidence="3 16" id="KW-0963">Cytoplasm</keyword>
<evidence type="ECO:0000256" key="11">
    <source>
        <dbReference type="ARBA" id="ARBA00022993"/>
    </source>
</evidence>
<dbReference type="InterPro" id="IPR004821">
    <property type="entry name" value="Cyt_trans-like"/>
</dbReference>
<proteinExistence type="inferred from homology"/>
<comment type="pathway">
    <text evidence="16">Cofactor biosynthesis; coenzyme A biosynthesis.</text>
</comment>
<dbReference type="PANTHER" id="PTHR34699:SF2">
    <property type="entry name" value="NON-CANONICAL PURINE NTP PHOSPHATASE_PRRC1 DOMAIN-CONTAINING PROTEIN"/>
    <property type="match status" value="1"/>
</dbReference>
<keyword evidence="13" id="KW-0464">Manganese</keyword>
<comment type="catalytic activity">
    <reaction evidence="16">
        <text>(R)-4'-phosphopantetheine + ATP + H(+) = 3'-dephospho-CoA + diphosphate</text>
        <dbReference type="Rhea" id="RHEA:19801"/>
        <dbReference type="ChEBI" id="CHEBI:15378"/>
        <dbReference type="ChEBI" id="CHEBI:30616"/>
        <dbReference type="ChEBI" id="CHEBI:33019"/>
        <dbReference type="ChEBI" id="CHEBI:57328"/>
        <dbReference type="ChEBI" id="CHEBI:61723"/>
        <dbReference type="EC" id="2.7.7.3"/>
    </reaction>
</comment>
<comment type="catalytic activity">
    <reaction evidence="15">
        <text>XTP + H2O = XDP + phosphate + H(+)</text>
        <dbReference type="Rhea" id="RHEA:28406"/>
        <dbReference type="ChEBI" id="CHEBI:15377"/>
        <dbReference type="ChEBI" id="CHEBI:15378"/>
        <dbReference type="ChEBI" id="CHEBI:43474"/>
        <dbReference type="ChEBI" id="CHEBI:59884"/>
        <dbReference type="ChEBI" id="CHEBI:61314"/>
        <dbReference type="EC" id="3.6.1.73"/>
    </reaction>
</comment>
<comment type="function">
    <text evidence="16">Reversibly transfers an adenylyl group from ATP to 4'-phosphopantetheine, yielding dephospho-CoA (dPCoA) and pyrophosphate.</text>
</comment>
<dbReference type="GO" id="GO:0103023">
    <property type="term" value="F:ITPase activity"/>
    <property type="evidence" value="ECO:0007669"/>
    <property type="project" value="UniProtKB-EC"/>
</dbReference>
<dbReference type="InterPro" id="IPR023540">
    <property type="entry name" value="PPAT_arch"/>
</dbReference>
<keyword evidence="5 16" id="KW-0548">Nucleotidyltransferase</keyword>
<dbReference type="GO" id="GO:0015937">
    <property type="term" value="P:coenzyme A biosynthetic process"/>
    <property type="evidence" value="ECO:0007669"/>
    <property type="project" value="UniProtKB-UniRule"/>
</dbReference>
<name>A0A1V0N674_9ARCH</name>
<dbReference type="EMBL" id="JABGBP010000298">
    <property type="protein sequence ID" value="NOL60779.1"/>
    <property type="molecule type" value="Genomic_DNA"/>
</dbReference>
<evidence type="ECO:0000313" key="22">
    <source>
        <dbReference type="Proteomes" id="UP000546917"/>
    </source>
</evidence>
<evidence type="ECO:0000256" key="4">
    <source>
        <dbReference type="ARBA" id="ARBA00022679"/>
    </source>
</evidence>
<evidence type="ECO:0000256" key="13">
    <source>
        <dbReference type="ARBA" id="ARBA00023211"/>
    </source>
</evidence>
<dbReference type="Pfam" id="PF01467">
    <property type="entry name" value="CTP_transf_like"/>
    <property type="match status" value="1"/>
</dbReference>
<dbReference type="EMBL" id="CP015363">
    <property type="protein sequence ID" value="ARD85617.1"/>
    <property type="molecule type" value="Genomic_DNA"/>
</dbReference>
<evidence type="ECO:0000256" key="16">
    <source>
        <dbReference type="HAMAP-Rule" id="MF_00647"/>
    </source>
</evidence>
<comment type="catalytic activity">
    <reaction evidence="14">
        <text>ITP + H2O = IDP + phosphate + H(+)</text>
        <dbReference type="Rhea" id="RHEA:28330"/>
        <dbReference type="ChEBI" id="CHEBI:15377"/>
        <dbReference type="ChEBI" id="CHEBI:15378"/>
        <dbReference type="ChEBI" id="CHEBI:43474"/>
        <dbReference type="ChEBI" id="CHEBI:58280"/>
        <dbReference type="ChEBI" id="CHEBI:61402"/>
        <dbReference type="EC" id="3.6.1.73"/>
    </reaction>
</comment>
<keyword evidence="8" id="KW-0378">Hydrolase</keyword>
<dbReference type="RefSeq" id="WP_081143084.1">
    <property type="nucleotide sequence ID" value="NZ_CP015363.1"/>
</dbReference>
<dbReference type="OrthoDB" id="53228at2157"/>
<evidence type="ECO:0000259" key="17">
    <source>
        <dbReference type="Pfam" id="PF01467"/>
    </source>
</evidence>
<dbReference type="NCBIfam" id="TIGR00125">
    <property type="entry name" value="cyt_tran_rel"/>
    <property type="match status" value="1"/>
</dbReference>
<keyword evidence="7 16" id="KW-0547">Nucleotide-binding</keyword>
<keyword evidence="12" id="KW-0546">Nucleotide metabolism</keyword>
<dbReference type="Proteomes" id="UP000546917">
    <property type="component" value="Unassembled WGS sequence"/>
</dbReference>
<evidence type="ECO:0000256" key="7">
    <source>
        <dbReference type="ARBA" id="ARBA00022741"/>
    </source>
</evidence>
<dbReference type="GO" id="GO:0046872">
    <property type="term" value="F:metal ion binding"/>
    <property type="evidence" value="ECO:0007669"/>
    <property type="project" value="UniProtKB-KW"/>
</dbReference>
<dbReference type="Gene3D" id="3.40.50.620">
    <property type="entry name" value="HUPs"/>
    <property type="match status" value="1"/>
</dbReference>
<dbReference type="InterPro" id="IPR029001">
    <property type="entry name" value="ITPase-like_fam"/>
</dbReference>
<dbReference type="SUPFAM" id="SSF52374">
    <property type="entry name" value="Nucleotidylyl transferase"/>
    <property type="match status" value="1"/>
</dbReference>
<comment type="subcellular location">
    <subcellularLocation>
        <location evidence="16">Cytoplasm</location>
    </subcellularLocation>
</comment>
<evidence type="ECO:0000256" key="9">
    <source>
        <dbReference type="ARBA" id="ARBA00022840"/>
    </source>
</evidence>
<evidence type="ECO:0000256" key="2">
    <source>
        <dbReference type="ARBA" id="ARBA00001946"/>
    </source>
</evidence>
<evidence type="ECO:0000256" key="10">
    <source>
        <dbReference type="ARBA" id="ARBA00022842"/>
    </source>
</evidence>
<dbReference type="KEGG" id="fai:FAD_1778"/>
<comment type="cofactor">
    <cofactor evidence="1">
        <name>Mn(2+)</name>
        <dbReference type="ChEBI" id="CHEBI:29035"/>
    </cofactor>
</comment>
<evidence type="ECO:0000259" key="18">
    <source>
        <dbReference type="Pfam" id="PF01931"/>
    </source>
</evidence>
<evidence type="ECO:0000256" key="8">
    <source>
        <dbReference type="ARBA" id="ARBA00022801"/>
    </source>
</evidence>